<keyword evidence="3" id="KW-1185">Reference proteome</keyword>
<gene>
    <name evidence="2" type="ORF">IDH45_21185</name>
</gene>
<keyword evidence="1" id="KW-0732">Signal</keyword>
<protein>
    <recommendedName>
        <fullName evidence="4">Copper amine oxidase-like N-terminal domain-containing protein</fullName>
    </recommendedName>
</protein>
<dbReference type="Proteomes" id="UP000639396">
    <property type="component" value="Unassembled WGS sequence"/>
</dbReference>
<organism evidence="2 3">
    <name type="scientific">Paenibacillus oceani</name>
    <dbReference type="NCBI Taxonomy" id="2772510"/>
    <lineage>
        <taxon>Bacteria</taxon>
        <taxon>Bacillati</taxon>
        <taxon>Bacillota</taxon>
        <taxon>Bacilli</taxon>
        <taxon>Bacillales</taxon>
        <taxon>Paenibacillaceae</taxon>
        <taxon>Paenibacillus</taxon>
    </lineage>
</organism>
<evidence type="ECO:0000256" key="1">
    <source>
        <dbReference type="SAM" id="SignalP"/>
    </source>
</evidence>
<evidence type="ECO:0000313" key="3">
    <source>
        <dbReference type="Proteomes" id="UP000639396"/>
    </source>
</evidence>
<sequence length="251" mass="27718">MKKWMIGLLCGVTLTLLTAAVSSSTIQGTLFPSMVTVHNGNEAKTMDVTEDGGVINYKGKAYVPLRLFSEAMGASVGYEPASEATNGVHKIDIYQGVAPIQWNLVRTEDVFPKSQDFCRSFPMPFYIMPTNSESLGDTRNFKMRVHSLMNENITVEPIELTFEITDEAGQVVYSRPLPPLSGVIPGNFGFYAEVSWDHTGLDGLEVPSGNYFIKLKRPDKVSYKVLGSDEEQSVGINRAMGCNLELFRITI</sequence>
<comment type="caution">
    <text evidence="2">The sequence shown here is derived from an EMBL/GenBank/DDBJ whole genome shotgun (WGS) entry which is preliminary data.</text>
</comment>
<accession>A0A927CCX6</accession>
<evidence type="ECO:0000313" key="2">
    <source>
        <dbReference type="EMBL" id="MBD2864507.1"/>
    </source>
</evidence>
<feature type="signal peptide" evidence="1">
    <location>
        <begin position="1"/>
        <end position="19"/>
    </location>
</feature>
<feature type="chain" id="PRO_5039444764" description="Copper amine oxidase-like N-terminal domain-containing protein" evidence="1">
    <location>
        <begin position="20"/>
        <end position="251"/>
    </location>
</feature>
<dbReference type="AlphaFoldDB" id="A0A927CCX6"/>
<reference evidence="2" key="1">
    <citation type="submission" date="2020-09" db="EMBL/GenBank/DDBJ databases">
        <title>A novel bacterium of genus Paenibacillus, isolated from South China Sea.</title>
        <authorList>
            <person name="Huang H."/>
            <person name="Mo K."/>
            <person name="Hu Y."/>
        </authorList>
    </citation>
    <scope>NUCLEOTIDE SEQUENCE</scope>
    <source>
        <strain evidence="2">IB182363</strain>
    </source>
</reference>
<proteinExistence type="predicted"/>
<dbReference type="EMBL" id="JACXJA010000030">
    <property type="protein sequence ID" value="MBD2864507.1"/>
    <property type="molecule type" value="Genomic_DNA"/>
</dbReference>
<dbReference type="RefSeq" id="WP_190930132.1">
    <property type="nucleotide sequence ID" value="NZ_JACXJA010000030.1"/>
</dbReference>
<evidence type="ECO:0008006" key="4">
    <source>
        <dbReference type="Google" id="ProtNLM"/>
    </source>
</evidence>
<name>A0A927CCX6_9BACL</name>
<dbReference type="Gene3D" id="2.60.40.4070">
    <property type="match status" value="1"/>
</dbReference>